<dbReference type="GO" id="GO:0008892">
    <property type="term" value="F:guanine deaminase activity"/>
    <property type="evidence" value="ECO:0007669"/>
    <property type="project" value="UniProtKB-UniRule"/>
</dbReference>
<comment type="function">
    <text evidence="9">Catalyzes the hydrolytic deamination of guanine, producing xanthine and ammonia.</text>
</comment>
<name>A0AAV8ZUQ3_9CUCU</name>
<proteinExistence type="inferred from homology"/>
<dbReference type="InterPro" id="IPR051607">
    <property type="entry name" value="Metallo-dep_hydrolases"/>
</dbReference>
<dbReference type="InterPro" id="IPR006680">
    <property type="entry name" value="Amidohydro-rel"/>
</dbReference>
<evidence type="ECO:0000256" key="7">
    <source>
        <dbReference type="ARBA" id="ARBA00022833"/>
    </source>
</evidence>
<dbReference type="NCBIfam" id="TIGR02967">
    <property type="entry name" value="guan_deamin"/>
    <property type="match status" value="1"/>
</dbReference>
<keyword evidence="6 9" id="KW-0378">Hydrolase</keyword>
<dbReference type="InterPro" id="IPR011059">
    <property type="entry name" value="Metal-dep_hydrolase_composite"/>
</dbReference>
<dbReference type="FunFam" id="3.20.20.140:FF:000022">
    <property type="entry name" value="Guanine deaminase"/>
    <property type="match status" value="1"/>
</dbReference>
<dbReference type="InterPro" id="IPR014311">
    <property type="entry name" value="Guanine_deaminase"/>
</dbReference>
<evidence type="ECO:0000256" key="5">
    <source>
        <dbReference type="ARBA" id="ARBA00022723"/>
    </source>
</evidence>
<evidence type="ECO:0000256" key="2">
    <source>
        <dbReference type="ARBA" id="ARBA00006745"/>
    </source>
</evidence>
<dbReference type="Gene3D" id="2.30.40.10">
    <property type="entry name" value="Urease, subunit C, domain 1"/>
    <property type="match status" value="1"/>
</dbReference>
<feature type="domain" description="Amidohydrolase-related" evidence="10">
    <location>
        <begin position="70"/>
        <end position="437"/>
    </location>
</feature>
<evidence type="ECO:0000313" key="12">
    <source>
        <dbReference type="Proteomes" id="UP001162156"/>
    </source>
</evidence>
<keyword evidence="5 9" id="KW-0479">Metal-binding</keyword>
<evidence type="ECO:0000313" key="11">
    <source>
        <dbReference type="EMBL" id="KAJ8970933.1"/>
    </source>
</evidence>
<evidence type="ECO:0000256" key="6">
    <source>
        <dbReference type="ARBA" id="ARBA00022801"/>
    </source>
</evidence>
<evidence type="ECO:0000256" key="8">
    <source>
        <dbReference type="ARBA" id="ARBA00051148"/>
    </source>
</evidence>
<evidence type="ECO:0000256" key="1">
    <source>
        <dbReference type="ARBA" id="ARBA00004984"/>
    </source>
</evidence>
<organism evidence="11 12">
    <name type="scientific">Rhamnusium bicolor</name>
    <dbReference type="NCBI Taxonomy" id="1586634"/>
    <lineage>
        <taxon>Eukaryota</taxon>
        <taxon>Metazoa</taxon>
        <taxon>Ecdysozoa</taxon>
        <taxon>Arthropoda</taxon>
        <taxon>Hexapoda</taxon>
        <taxon>Insecta</taxon>
        <taxon>Pterygota</taxon>
        <taxon>Neoptera</taxon>
        <taxon>Endopterygota</taxon>
        <taxon>Coleoptera</taxon>
        <taxon>Polyphaga</taxon>
        <taxon>Cucujiformia</taxon>
        <taxon>Chrysomeloidea</taxon>
        <taxon>Cerambycidae</taxon>
        <taxon>Lepturinae</taxon>
        <taxon>Rhagiini</taxon>
        <taxon>Rhamnusium</taxon>
    </lineage>
</organism>
<evidence type="ECO:0000256" key="9">
    <source>
        <dbReference type="RuleBase" id="RU366009"/>
    </source>
</evidence>
<evidence type="ECO:0000256" key="3">
    <source>
        <dbReference type="ARBA" id="ARBA00012781"/>
    </source>
</evidence>
<accession>A0AAV8ZUQ3</accession>
<dbReference type="Proteomes" id="UP001162156">
    <property type="component" value="Unassembled WGS sequence"/>
</dbReference>
<dbReference type="PANTHER" id="PTHR11271">
    <property type="entry name" value="GUANINE DEAMINASE"/>
    <property type="match status" value="1"/>
</dbReference>
<dbReference type="InterPro" id="IPR032466">
    <property type="entry name" value="Metal_Hydrolase"/>
</dbReference>
<keyword evidence="7 9" id="KW-0862">Zinc</keyword>
<dbReference type="GO" id="GO:0005829">
    <property type="term" value="C:cytosol"/>
    <property type="evidence" value="ECO:0007669"/>
    <property type="project" value="TreeGrafter"/>
</dbReference>
<dbReference type="EC" id="3.5.4.3" evidence="3 9"/>
<comment type="similarity">
    <text evidence="2 9">Belongs to the metallo-dependent hydrolases superfamily. ATZ/TRZ family.</text>
</comment>
<comment type="pathway">
    <text evidence="1 9">Purine metabolism; guanine degradation; xanthine from guanine: step 1/1.</text>
</comment>
<dbReference type="Gene3D" id="3.20.20.140">
    <property type="entry name" value="Metal-dependent hydrolases"/>
    <property type="match status" value="1"/>
</dbReference>
<evidence type="ECO:0000259" key="10">
    <source>
        <dbReference type="Pfam" id="PF01979"/>
    </source>
</evidence>
<keyword evidence="12" id="KW-1185">Reference proteome</keyword>
<dbReference type="SUPFAM" id="SSF51338">
    <property type="entry name" value="Composite domain of metallo-dependent hydrolases"/>
    <property type="match status" value="2"/>
</dbReference>
<evidence type="ECO:0000256" key="4">
    <source>
        <dbReference type="ARBA" id="ARBA00014514"/>
    </source>
</evidence>
<dbReference type="PANTHER" id="PTHR11271:SF6">
    <property type="entry name" value="GUANINE DEAMINASE"/>
    <property type="match status" value="1"/>
</dbReference>
<dbReference type="GO" id="GO:0006147">
    <property type="term" value="P:guanine catabolic process"/>
    <property type="evidence" value="ECO:0007669"/>
    <property type="project" value="UniProtKB-UniRule"/>
</dbReference>
<dbReference type="GO" id="GO:0008270">
    <property type="term" value="F:zinc ion binding"/>
    <property type="evidence" value="ECO:0007669"/>
    <property type="project" value="UniProtKB-UniRule"/>
</dbReference>
<sequence>MTSEIVRIIVGNIIHCSKQYEINTIEKGFIMVLGNKILAVDNELALEEVKSRLNLTDHETEKIVLKESQILIPGLIDTHIHAPQYPNCGLGYDKPLLEWLDIYTYKLEKRYRNQEFAKKVFNAVVRKTLDHGTTTACYFASLFENSSIALVDAAIKHGQRAFVGKINMTTLAPDDYIETPSESIKTTKKFIEDVKAKKNDLVQPIITPRFALSVDMDLMKELGKIAKEQDLHIQTHICENLDEIRLVKEKYNLLYAKVYDEANLLTSKTVLAHGIYLTEDELKLLAQRGTSVSHCPESNTCLKSGLCDVKKLIAAGVKVGLGTDVSGGPSPSIVSAMKAALDTSVHISFNKENYTPMTYADVFYLATLGGAEALALEDKTGNFEAGKDFDALIIDMDIENSSVDYLLGCKPDEILQKFIYFGDDRNVLNVFVAGKRVK</sequence>
<protein>
    <recommendedName>
        <fullName evidence="4 9">Guanine deaminase</fullName>
        <shortName evidence="9">Guanase</shortName>
        <ecNumber evidence="3 9">3.5.4.3</ecNumber>
    </recommendedName>
    <alternativeName>
        <fullName evidence="9">Guanine aminohydrolase</fullName>
    </alternativeName>
</protein>
<gene>
    <name evidence="11" type="ORF">NQ314_000956</name>
</gene>
<comment type="caution">
    <text evidence="11">The sequence shown here is derived from an EMBL/GenBank/DDBJ whole genome shotgun (WGS) entry which is preliminary data.</text>
</comment>
<dbReference type="SUPFAM" id="SSF51556">
    <property type="entry name" value="Metallo-dependent hydrolases"/>
    <property type="match status" value="1"/>
</dbReference>
<reference evidence="11" key="1">
    <citation type="journal article" date="2023" name="Insect Mol. Biol.">
        <title>Genome sequencing provides insights into the evolution of gene families encoding plant cell wall-degrading enzymes in longhorned beetles.</title>
        <authorList>
            <person name="Shin N.R."/>
            <person name="Okamura Y."/>
            <person name="Kirsch R."/>
            <person name="Pauchet Y."/>
        </authorList>
    </citation>
    <scope>NUCLEOTIDE SEQUENCE</scope>
    <source>
        <strain evidence="11">RBIC_L_NR</strain>
    </source>
</reference>
<dbReference type="Pfam" id="PF01979">
    <property type="entry name" value="Amidohydro_1"/>
    <property type="match status" value="1"/>
</dbReference>
<comment type="catalytic activity">
    <reaction evidence="8 9">
        <text>guanine + H2O + H(+) = xanthine + NH4(+)</text>
        <dbReference type="Rhea" id="RHEA:14665"/>
        <dbReference type="ChEBI" id="CHEBI:15377"/>
        <dbReference type="ChEBI" id="CHEBI:15378"/>
        <dbReference type="ChEBI" id="CHEBI:16235"/>
        <dbReference type="ChEBI" id="CHEBI:17712"/>
        <dbReference type="ChEBI" id="CHEBI:28938"/>
        <dbReference type="EC" id="3.5.4.3"/>
    </reaction>
</comment>
<comment type="cofactor">
    <cofactor evidence="9">
        <name>Zn(2+)</name>
        <dbReference type="ChEBI" id="CHEBI:29105"/>
    </cofactor>
    <text evidence="9">Binds 1 zinc ion per subunit.</text>
</comment>
<dbReference type="AlphaFoldDB" id="A0AAV8ZUQ3"/>
<dbReference type="EMBL" id="JANEYF010000287">
    <property type="protein sequence ID" value="KAJ8970933.1"/>
    <property type="molecule type" value="Genomic_DNA"/>
</dbReference>